<reference evidence="1" key="1">
    <citation type="submission" date="2025-08" db="UniProtKB">
        <authorList>
            <consortium name="Ensembl"/>
        </authorList>
    </citation>
    <scope>IDENTIFICATION</scope>
</reference>
<organism evidence="1 2">
    <name type="scientific">Cyprinodon variegatus</name>
    <name type="common">Sheepshead minnow</name>
    <dbReference type="NCBI Taxonomy" id="28743"/>
    <lineage>
        <taxon>Eukaryota</taxon>
        <taxon>Metazoa</taxon>
        <taxon>Chordata</taxon>
        <taxon>Craniata</taxon>
        <taxon>Vertebrata</taxon>
        <taxon>Euteleostomi</taxon>
        <taxon>Actinopterygii</taxon>
        <taxon>Neopterygii</taxon>
        <taxon>Teleostei</taxon>
        <taxon>Neoteleostei</taxon>
        <taxon>Acanthomorphata</taxon>
        <taxon>Ovalentaria</taxon>
        <taxon>Atherinomorphae</taxon>
        <taxon>Cyprinodontiformes</taxon>
        <taxon>Cyprinodontidae</taxon>
        <taxon>Cyprinodon</taxon>
    </lineage>
</organism>
<dbReference type="GeneTree" id="ENSGT00940000177167"/>
<evidence type="ECO:0000313" key="1">
    <source>
        <dbReference type="Ensembl" id="ENSCVAP00000021045.1"/>
    </source>
</evidence>
<dbReference type="Proteomes" id="UP000265020">
    <property type="component" value="Unassembled WGS sequence"/>
</dbReference>
<dbReference type="AlphaFoldDB" id="A0A3Q2G9V8"/>
<protein>
    <submittedName>
        <fullName evidence="1">Uncharacterized protein</fullName>
    </submittedName>
</protein>
<keyword evidence="2" id="KW-1185">Reference proteome</keyword>
<sequence>MPECVSVSEFVQEVQEDWSSPTTSSFTSKMINCRNTIYLLEEVSAVSLLSQGTRKRTHWIIAIVSCRC</sequence>
<dbReference type="Ensembl" id="ENSCVAT00000012793.1">
    <property type="protein sequence ID" value="ENSCVAP00000021045.1"/>
    <property type="gene ID" value="ENSCVAG00000002827.1"/>
</dbReference>
<accession>A0A3Q2G9V8</accession>
<evidence type="ECO:0000313" key="2">
    <source>
        <dbReference type="Proteomes" id="UP000265020"/>
    </source>
</evidence>
<dbReference type="STRING" id="28743.ENSCVAP00000021045"/>
<reference evidence="1" key="2">
    <citation type="submission" date="2025-09" db="UniProtKB">
        <authorList>
            <consortium name="Ensembl"/>
        </authorList>
    </citation>
    <scope>IDENTIFICATION</scope>
</reference>
<name>A0A3Q2G9V8_CYPVA</name>
<proteinExistence type="predicted"/>
<dbReference type="OMA" id="HWIIAIV"/>